<keyword evidence="1" id="KW-0238">DNA-binding</keyword>
<keyword evidence="4" id="KW-1185">Reference proteome</keyword>
<dbReference type="InterPro" id="IPR010982">
    <property type="entry name" value="Lambda_DNA-bd_dom_sf"/>
</dbReference>
<dbReference type="InterPro" id="IPR001387">
    <property type="entry name" value="Cro/C1-type_HTH"/>
</dbReference>
<dbReference type="Gene3D" id="1.10.260.40">
    <property type="entry name" value="lambda repressor-like DNA-binding domains"/>
    <property type="match status" value="1"/>
</dbReference>
<dbReference type="RefSeq" id="WP_320319129.1">
    <property type="nucleotide sequence ID" value="NZ_JAVIIX010000038.1"/>
</dbReference>
<evidence type="ECO:0000313" key="4">
    <source>
        <dbReference type="Proteomes" id="UP001271780"/>
    </source>
</evidence>
<feature type="domain" description="HTH cro/C1-type" evidence="2">
    <location>
        <begin position="47"/>
        <end position="94"/>
    </location>
</feature>
<evidence type="ECO:0000256" key="1">
    <source>
        <dbReference type="ARBA" id="ARBA00023125"/>
    </source>
</evidence>
<dbReference type="Pfam" id="PF01381">
    <property type="entry name" value="HTH_3"/>
    <property type="match status" value="1"/>
</dbReference>
<evidence type="ECO:0000259" key="2">
    <source>
        <dbReference type="PROSITE" id="PS50943"/>
    </source>
</evidence>
<sequence>MIEQSKKFVVCCVTQYDLIECGMKKPVSTPLPMHPGLYVRVNILSPKKISVTAAANLVGVSRPNLSNFLNGKLTTTPEMAQRIERAFGLSAQMLLDMQAMFDAAEAKSKGTPSSVKAYVPAFLQIKANDIEAWADGTISRFRFAVFLRTLINSSGVGLTKVDFGGNDDAERPGWDGVVEASAGTPWIAAGRSGWEFGVNKDIKKKADDDFAKSVKAHPDKDERADITFVFVTPRRWHAKRQWIADAKAKKLWKDVVAFDSSDLEQWVEQSLAAQAWFANETHRPSNDVRSLDKCWSQWANVTKPMLVGNLFKPAIEASRRTLESRLTKAPIGPTIIAADSTEEALAFLSQAFGHSGIQSLDELRDRVLVFDKPGVLPKLAEGARNFIAVATSPEVERELAPLTHDVHTIVLAPRNSMTEDPHVVLEPVSGEGFRAALEEMGFERDDIERLSDESGRSLTVLRRRLATVPSLKAPEWASDNQKAGALVPFLFAGSWGARNVADQTALSLLSGGTDYSHLEKSFQQLTAINGSPVWSIGDARGTISSIDLLFAIAGSVTAADIDRFFAVAEMVLGEDDPSLDLPEHQRWWSAAFHGKSREFSSSFRRGIAEALVLLAVHGKHLFFSRLGVDTEQLAARLVRTLLTPLTTRKLEANDRDLPTYAEVSPEEFLAILHRDLKELEPAVLGLMRPASSEFFAGGPARSGLLWALEGLAWSPKTLGSTALILARLAEIEVKDNWSNKPITSLEAIFCVWMPQTAASHDERLRVLRLLKDRHPKVAWQVCVSQLDQGQKIGHYSHKPRFRPDGYGFGEPFRTWAPITAFIREIAEMVLTWPNPTSAMVVDLVGHLHAFSDDDQKRVWQVVETWAASGISDQEKLVLREKIRVTVLSRRGVRRSRERGRFATLTAAARKAYSALEPNDLLDKHAWLFKEQWVEESADELNQDEIDFRAREERIASQRLDALREILVQRGIEGVIELSKKGNASWVIGRLLGPVLLESGKFIETILLALPSADSPGEWQRKNLVAGLLRSTGEACSTKKLLELKEKLDKDAFVRVLLLAPYRKNIWDLVDQLGDDRKAIYWDNVVPDWIFDAEDENRESVDRLLAAKRPTAAFAAIHFKQDVIGPDKLFRVLESMVTENKEQTGNYQLQQHDIETAFSILNKCPDFTLEQKAVLEFAYIDVLSQPWREGERGGIPNLEKYVEQHPEFFVQAIVWAYKRKSGVDPEEWRVPPERLAQLAQKGHKLLDGIKRMPGQNDLGVLDYDRLSKWVQTVLSKCAELSRLEIGNLCVGKLFAHAPVGADGVWPCEPVRQVIEDIQSEDMESGAHTGLYNSRGVHWRGEGGDQERELASKYRAWAEALQYSHPFVSSKLLMGMVRTYEYEAGQQDTAAGVRRRMR</sequence>
<dbReference type="Proteomes" id="UP001271780">
    <property type="component" value="Unassembled WGS sequence"/>
</dbReference>
<dbReference type="PANTHER" id="PTHR36924:SF1">
    <property type="entry name" value="ANTITOXIN HIGA-1"/>
    <property type="match status" value="1"/>
</dbReference>
<dbReference type="PANTHER" id="PTHR36924">
    <property type="entry name" value="ANTITOXIN HIGA-1"/>
    <property type="match status" value="1"/>
</dbReference>
<dbReference type="SUPFAM" id="SSF47413">
    <property type="entry name" value="lambda repressor-like DNA-binding domains"/>
    <property type="match status" value="1"/>
</dbReference>
<gene>
    <name evidence="3" type="ORF">RFM27_31990</name>
</gene>
<dbReference type="CDD" id="cd00093">
    <property type="entry name" value="HTH_XRE"/>
    <property type="match status" value="1"/>
</dbReference>
<proteinExistence type="predicted"/>
<dbReference type="SMART" id="SM00530">
    <property type="entry name" value="HTH_XRE"/>
    <property type="match status" value="1"/>
</dbReference>
<organism evidence="3 4">
    <name type="scientific">Mesorhizobium dulcispinae</name>
    <dbReference type="NCBI Taxonomy" id="3072316"/>
    <lineage>
        <taxon>Bacteria</taxon>
        <taxon>Pseudomonadati</taxon>
        <taxon>Pseudomonadota</taxon>
        <taxon>Alphaproteobacteria</taxon>
        <taxon>Hyphomicrobiales</taxon>
        <taxon>Phyllobacteriaceae</taxon>
        <taxon>Mesorhizobium</taxon>
    </lineage>
</organism>
<protein>
    <submittedName>
        <fullName evidence="3">HigA family addiction module antitoxin</fullName>
    </submittedName>
</protein>
<dbReference type="PROSITE" id="PS50943">
    <property type="entry name" value="HTH_CROC1"/>
    <property type="match status" value="1"/>
</dbReference>
<dbReference type="EMBL" id="JAVIIZ010000040">
    <property type="protein sequence ID" value="MDX8476691.1"/>
    <property type="molecule type" value="Genomic_DNA"/>
</dbReference>
<reference evidence="3 4" key="1">
    <citation type="submission" date="2023-08" db="EMBL/GenBank/DDBJ databases">
        <title>Implementing the SeqCode for naming new Mesorhizobium species isolated from Vachellia karroo root nodules.</title>
        <authorList>
            <person name="Van Lill M."/>
        </authorList>
    </citation>
    <scope>NUCLEOTIDE SEQUENCE [LARGE SCALE GENOMIC DNA]</scope>
    <source>
        <strain evidence="3 4">VK23A</strain>
    </source>
</reference>
<dbReference type="InterPro" id="IPR013430">
    <property type="entry name" value="Toxin_antidote_HigA"/>
</dbReference>
<accession>A0ABU4XQU8</accession>
<dbReference type="NCBIfam" id="TIGR02607">
    <property type="entry name" value="antidote_HigA"/>
    <property type="match status" value="1"/>
</dbReference>
<name>A0ABU4XQU8_9HYPH</name>
<evidence type="ECO:0000313" key="3">
    <source>
        <dbReference type="EMBL" id="MDX8476691.1"/>
    </source>
</evidence>
<comment type="caution">
    <text evidence="3">The sequence shown here is derived from an EMBL/GenBank/DDBJ whole genome shotgun (WGS) entry which is preliminary data.</text>
</comment>